<proteinExistence type="inferred from homology"/>
<dbReference type="AlphaFoldDB" id="A0A975ZNS3"/>
<comment type="caution">
    <text evidence="7">The sequence shown here is derived from an EMBL/GenBank/DDBJ whole genome shotgun (WGS) entry which is preliminary data.</text>
</comment>
<feature type="transmembrane region" description="Helical" evidence="6">
    <location>
        <begin position="37"/>
        <end position="57"/>
    </location>
</feature>
<accession>A0A975ZNS3</accession>
<feature type="transmembrane region" description="Helical" evidence="6">
    <location>
        <begin position="142"/>
        <end position="165"/>
    </location>
</feature>
<keyword evidence="3 6" id="KW-0812">Transmembrane</keyword>
<dbReference type="Pfam" id="PF01594">
    <property type="entry name" value="AI-2E_transport"/>
    <property type="match status" value="1"/>
</dbReference>
<comment type="similarity">
    <text evidence="2">Belongs to the autoinducer-2 exporter (AI-2E) (TC 2.A.86) family.</text>
</comment>
<dbReference type="GO" id="GO:0055085">
    <property type="term" value="P:transmembrane transport"/>
    <property type="evidence" value="ECO:0007669"/>
    <property type="project" value="TreeGrafter"/>
</dbReference>
<evidence type="ECO:0000256" key="1">
    <source>
        <dbReference type="ARBA" id="ARBA00004141"/>
    </source>
</evidence>
<feature type="transmembrane region" description="Helical" evidence="6">
    <location>
        <begin position="298"/>
        <end position="327"/>
    </location>
</feature>
<feature type="transmembrane region" description="Helical" evidence="6">
    <location>
        <begin position="264"/>
        <end position="286"/>
    </location>
</feature>
<comment type="subcellular location">
    <subcellularLocation>
        <location evidence="1">Membrane</location>
        <topology evidence="1">Multi-pass membrane protein</topology>
    </subcellularLocation>
</comment>
<name>A0A975ZNS3_9RHOB</name>
<reference evidence="7 8" key="1">
    <citation type="submission" date="2016-10" db="EMBL/GenBank/DDBJ databases">
        <authorList>
            <person name="Varghese N."/>
            <person name="Submissions S."/>
        </authorList>
    </citation>
    <scope>NUCLEOTIDE SEQUENCE [LARGE SCALE GENOMIC DNA]</scope>
    <source>
        <strain evidence="7 8">FF3</strain>
    </source>
</reference>
<dbReference type="EMBL" id="FNYY01000008">
    <property type="protein sequence ID" value="SEJ63939.1"/>
    <property type="molecule type" value="Genomic_DNA"/>
</dbReference>
<evidence type="ECO:0000256" key="2">
    <source>
        <dbReference type="ARBA" id="ARBA00009773"/>
    </source>
</evidence>
<keyword evidence="5 6" id="KW-0472">Membrane</keyword>
<dbReference type="PANTHER" id="PTHR21716">
    <property type="entry name" value="TRANSMEMBRANE PROTEIN"/>
    <property type="match status" value="1"/>
</dbReference>
<feature type="transmembrane region" description="Helical" evidence="6">
    <location>
        <begin position="12"/>
        <end position="31"/>
    </location>
</feature>
<feature type="transmembrane region" description="Helical" evidence="6">
    <location>
        <begin position="197"/>
        <end position="222"/>
    </location>
</feature>
<keyword evidence="4 6" id="KW-1133">Transmembrane helix</keyword>
<evidence type="ECO:0000256" key="3">
    <source>
        <dbReference type="ARBA" id="ARBA00022692"/>
    </source>
</evidence>
<dbReference type="Proteomes" id="UP000182932">
    <property type="component" value="Unassembled WGS sequence"/>
</dbReference>
<evidence type="ECO:0000256" key="4">
    <source>
        <dbReference type="ARBA" id="ARBA00022989"/>
    </source>
</evidence>
<dbReference type="GeneID" id="80818750"/>
<evidence type="ECO:0000313" key="7">
    <source>
        <dbReference type="EMBL" id="SEJ63939.1"/>
    </source>
</evidence>
<keyword evidence="8" id="KW-1185">Reference proteome</keyword>
<dbReference type="PANTHER" id="PTHR21716:SF62">
    <property type="entry name" value="TRANSPORT PROTEIN YDBI-RELATED"/>
    <property type="match status" value="1"/>
</dbReference>
<dbReference type="RefSeq" id="WP_170850546.1">
    <property type="nucleotide sequence ID" value="NZ_FNYY01000008.1"/>
</dbReference>
<dbReference type="InterPro" id="IPR002549">
    <property type="entry name" value="AI-2E-like"/>
</dbReference>
<evidence type="ECO:0000313" key="8">
    <source>
        <dbReference type="Proteomes" id="UP000182932"/>
    </source>
</evidence>
<gene>
    <name evidence="7" type="ORF">SAMN04487940_10881</name>
</gene>
<feature type="transmembrane region" description="Helical" evidence="6">
    <location>
        <begin position="69"/>
        <end position="92"/>
    </location>
</feature>
<organism evidence="7 8">
    <name type="scientific">Marinovum algicola</name>
    <dbReference type="NCBI Taxonomy" id="42444"/>
    <lineage>
        <taxon>Bacteria</taxon>
        <taxon>Pseudomonadati</taxon>
        <taxon>Pseudomonadota</taxon>
        <taxon>Alphaproteobacteria</taxon>
        <taxon>Rhodobacterales</taxon>
        <taxon>Roseobacteraceae</taxon>
        <taxon>Marinovum</taxon>
    </lineage>
</organism>
<feature type="transmembrane region" description="Helical" evidence="6">
    <location>
        <begin position="228"/>
        <end position="257"/>
    </location>
</feature>
<sequence>MALKSRRSGPAQAFLVGIGLLAVIVLALALWQVRWIVLLGFGAILAAILLNAAAWCLRRVLPMGQVPAVILSVTLLILVGVAAFILLGAQIVSGLLEIQTQIPEVIRTIDSWIDLGDVESWIGARMDEPMQMGSVFSGLTSATSILIALGTGIALVFVGGVYLALNPEGYRDGALALAPAHLRPRLRQTMAALVRALRAWLVGQLVAMFAVFGMTTVGLWLLGVSTPIALGAIAGLLEFVPYVGPLTSAVPAVAVGIMDGPTTALWVILLYFAVQQIEGALLIPLIQREAVDLPPAITVFSIVGLGVLLGPLGVILAAPLTVVGVVLARELWCPWMAARGAEEASEAAE</sequence>
<dbReference type="GO" id="GO:0016020">
    <property type="term" value="C:membrane"/>
    <property type="evidence" value="ECO:0007669"/>
    <property type="project" value="UniProtKB-SubCell"/>
</dbReference>
<evidence type="ECO:0000256" key="6">
    <source>
        <dbReference type="SAM" id="Phobius"/>
    </source>
</evidence>
<evidence type="ECO:0000256" key="5">
    <source>
        <dbReference type="ARBA" id="ARBA00023136"/>
    </source>
</evidence>
<protein>
    <submittedName>
        <fullName evidence="7">Predicted PurR-regulated permease PerM</fullName>
    </submittedName>
</protein>